<dbReference type="GeneID" id="85322608"/>
<name>A0AA40B3E6_9PEZI</name>
<accession>A0AA40B3E6</accession>
<reference evidence="1" key="1">
    <citation type="submission" date="2023-06" db="EMBL/GenBank/DDBJ databases">
        <title>Genome-scale phylogeny and comparative genomics of the fungal order Sordariales.</title>
        <authorList>
            <consortium name="Lawrence Berkeley National Laboratory"/>
            <person name="Hensen N."/>
            <person name="Bonometti L."/>
            <person name="Westerberg I."/>
            <person name="Brannstrom I.O."/>
            <person name="Guillou S."/>
            <person name="Cros-Aarteil S."/>
            <person name="Calhoun S."/>
            <person name="Haridas S."/>
            <person name="Kuo A."/>
            <person name="Mondo S."/>
            <person name="Pangilinan J."/>
            <person name="Riley R."/>
            <person name="LaButti K."/>
            <person name="Andreopoulos B."/>
            <person name="Lipzen A."/>
            <person name="Chen C."/>
            <person name="Yanf M."/>
            <person name="Daum C."/>
            <person name="Ng V."/>
            <person name="Clum A."/>
            <person name="Steindorff A."/>
            <person name="Ohm R."/>
            <person name="Martin F."/>
            <person name="Silar P."/>
            <person name="Natvig D."/>
            <person name="Lalanne C."/>
            <person name="Gautier V."/>
            <person name="Ament-velasquez S.L."/>
            <person name="Kruys A."/>
            <person name="Hutchinson M.I."/>
            <person name="Powell A.J."/>
            <person name="Barry K."/>
            <person name="Miller A.N."/>
            <person name="Grigoriev I.V."/>
            <person name="Debuchy R."/>
            <person name="Gladieux P."/>
            <person name="Thoren M.H."/>
            <person name="Johannesson H."/>
        </authorList>
    </citation>
    <scope>NUCLEOTIDE SEQUENCE</scope>
    <source>
        <strain evidence="1">SMH2392-1A</strain>
    </source>
</reference>
<sequence length="203" mass="22913">MARWRGSTSTWASRSYLCRLKSSNMSGVTRNLILDHANSNQFQRHYLGRQLAVDSYALIRGLEPQNALAVIDIENQLAGLGFVEEPAIRKSSRPRRPAQKRLMDALTAPVESTVEGQHRRIDVAIYAVMAYYVVVEGPAKTVVIQKTVVMQKTVVVRLCCLALRLEPDDPCIEELKYEFYSAGDLNHKIHLQRHALQIHSTVS</sequence>
<proteinExistence type="predicted"/>
<evidence type="ECO:0000313" key="2">
    <source>
        <dbReference type="Proteomes" id="UP001172101"/>
    </source>
</evidence>
<protein>
    <submittedName>
        <fullName evidence="1">Uncharacterized protein</fullName>
    </submittedName>
</protein>
<evidence type="ECO:0000313" key="1">
    <source>
        <dbReference type="EMBL" id="KAK0726752.1"/>
    </source>
</evidence>
<dbReference type="RefSeq" id="XP_060299608.1">
    <property type="nucleotide sequence ID" value="XM_060439338.1"/>
</dbReference>
<dbReference type="Pfam" id="PF11917">
    <property type="entry name" value="DUF3435"/>
    <property type="match status" value="1"/>
</dbReference>
<organism evidence="1 2">
    <name type="scientific">Lasiosphaeria miniovina</name>
    <dbReference type="NCBI Taxonomy" id="1954250"/>
    <lineage>
        <taxon>Eukaryota</taxon>
        <taxon>Fungi</taxon>
        <taxon>Dikarya</taxon>
        <taxon>Ascomycota</taxon>
        <taxon>Pezizomycotina</taxon>
        <taxon>Sordariomycetes</taxon>
        <taxon>Sordariomycetidae</taxon>
        <taxon>Sordariales</taxon>
        <taxon>Lasiosphaeriaceae</taxon>
        <taxon>Lasiosphaeria</taxon>
    </lineage>
</organism>
<dbReference type="AlphaFoldDB" id="A0AA40B3E6"/>
<dbReference type="InterPro" id="IPR021842">
    <property type="entry name" value="DUF3435"/>
</dbReference>
<comment type="caution">
    <text evidence="1">The sequence shown here is derived from an EMBL/GenBank/DDBJ whole genome shotgun (WGS) entry which is preliminary data.</text>
</comment>
<dbReference type="EMBL" id="JAUIRO010000002">
    <property type="protein sequence ID" value="KAK0726752.1"/>
    <property type="molecule type" value="Genomic_DNA"/>
</dbReference>
<keyword evidence="2" id="KW-1185">Reference proteome</keyword>
<gene>
    <name evidence="1" type="ORF">B0T26DRAFT_671515</name>
</gene>
<dbReference type="Proteomes" id="UP001172101">
    <property type="component" value="Unassembled WGS sequence"/>
</dbReference>